<feature type="compositionally biased region" description="Basic residues" evidence="2">
    <location>
        <begin position="1"/>
        <end position="11"/>
    </location>
</feature>
<dbReference type="AlphaFoldDB" id="S8A3G8"/>
<reference evidence="5" key="2">
    <citation type="submission" date="2013-04" db="EMBL/GenBank/DDBJ databases">
        <title>Genomic mechanisms accounting for the adaptation to parasitism in nematode-trapping fungi.</title>
        <authorList>
            <person name="Ahren D.G."/>
        </authorList>
    </citation>
    <scope>NUCLEOTIDE SEQUENCE [LARGE SCALE GENOMIC DNA]</scope>
    <source>
        <strain evidence="5">CBS 200.50</strain>
    </source>
</reference>
<dbReference type="OrthoDB" id="5283776at2759"/>
<feature type="region of interest" description="Disordered" evidence="2">
    <location>
        <begin position="119"/>
        <end position="140"/>
    </location>
</feature>
<feature type="compositionally biased region" description="Low complexity" evidence="2">
    <location>
        <begin position="13"/>
        <end position="24"/>
    </location>
</feature>
<dbReference type="GO" id="GO:0008270">
    <property type="term" value="F:zinc ion binding"/>
    <property type="evidence" value="ECO:0007669"/>
    <property type="project" value="UniProtKB-KW"/>
</dbReference>
<dbReference type="EMBL" id="AQGS01000677">
    <property type="protein sequence ID" value="EPS37279.1"/>
    <property type="molecule type" value="Genomic_DNA"/>
</dbReference>
<dbReference type="SMART" id="SM00355">
    <property type="entry name" value="ZnF_C2H2"/>
    <property type="match status" value="2"/>
</dbReference>
<keyword evidence="5" id="KW-1185">Reference proteome</keyword>
<dbReference type="InterPro" id="IPR013087">
    <property type="entry name" value="Znf_C2H2_type"/>
</dbReference>
<dbReference type="PROSITE" id="PS50157">
    <property type="entry name" value="ZINC_FINGER_C2H2_2"/>
    <property type="match status" value="1"/>
</dbReference>
<evidence type="ECO:0000313" key="4">
    <source>
        <dbReference type="EMBL" id="EPS37279.1"/>
    </source>
</evidence>
<proteinExistence type="predicted"/>
<dbReference type="Proteomes" id="UP000015100">
    <property type="component" value="Unassembled WGS sequence"/>
</dbReference>
<keyword evidence="1" id="KW-0862">Zinc</keyword>
<organism evidence="4 5">
    <name type="scientific">Dactylellina haptotyla (strain CBS 200.50)</name>
    <name type="common">Nematode-trapping fungus</name>
    <name type="synonym">Monacrosporium haptotylum</name>
    <dbReference type="NCBI Taxonomy" id="1284197"/>
    <lineage>
        <taxon>Eukaryota</taxon>
        <taxon>Fungi</taxon>
        <taxon>Dikarya</taxon>
        <taxon>Ascomycota</taxon>
        <taxon>Pezizomycotina</taxon>
        <taxon>Orbiliomycetes</taxon>
        <taxon>Orbiliales</taxon>
        <taxon>Orbiliaceae</taxon>
        <taxon>Dactylellina</taxon>
    </lineage>
</organism>
<dbReference type="HOGENOM" id="CLU_615413_0_0_1"/>
<dbReference type="Gene3D" id="3.30.160.60">
    <property type="entry name" value="Classic Zinc Finger"/>
    <property type="match status" value="1"/>
</dbReference>
<dbReference type="OMA" id="HESIHIA"/>
<feature type="region of interest" description="Disordered" evidence="2">
    <location>
        <begin position="1"/>
        <end position="29"/>
    </location>
</feature>
<dbReference type="PROSITE" id="PS00028">
    <property type="entry name" value="ZINC_FINGER_C2H2_1"/>
    <property type="match status" value="1"/>
</dbReference>
<protein>
    <recommendedName>
        <fullName evidence="3">C2H2-type domain-containing protein</fullName>
    </recommendedName>
</protein>
<feature type="region of interest" description="Disordered" evidence="2">
    <location>
        <begin position="212"/>
        <end position="276"/>
    </location>
</feature>
<evidence type="ECO:0000259" key="3">
    <source>
        <dbReference type="PROSITE" id="PS50157"/>
    </source>
</evidence>
<keyword evidence="1" id="KW-0479">Metal-binding</keyword>
<accession>S8A3G8</accession>
<gene>
    <name evidence="4" type="ORF">H072_9048</name>
</gene>
<keyword evidence="1" id="KW-0863">Zinc-finger</keyword>
<feature type="compositionally biased region" description="Polar residues" evidence="2">
    <location>
        <begin position="237"/>
        <end position="262"/>
    </location>
</feature>
<name>S8A3G8_DACHA</name>
<feature type="region of interest" description="Disordered" evidence="2">
    <location>
        <begin position="405"/>
        <end position="445"/>
    </location>
</feature>
<feature type="domain" description="C2H2-type" evidence="3">
    <location>
        <begin position="333"/>
        <end position="361"/>
    </location>
</feature>
<feature type="compositionally biased region" description="Basic and acidic residues" evidence="2">
    <location>
        <begin position="417"/>
        <end position="430"/>
    </location>
</feature>
<comment type="caution">
    <text evidence="4">The sequence shown here is derived from an EMBL/GenBank/DDBJ whole genome shotgun (WGS) entry which is preliminary data.</text>
</comment>
<sequence length="445" mass="49676">MSSSRPAKRPRSSSDSKPGSSWPRPTSSANSVPLLLRKLEPEIVIAKCLEAMASERLLRSSDLIDIIIQDSFLEMHPLQNRNKTNIKDTKLFICKQIGPILHRIINEYLDSYVNVTTDTQSPTPSPLVPKRTPVQESSQVVNPVDTPLHAHPDLVERSPSGFARDVASLGLVVPGDIDPISAAEHIAPTDIGNWLSRDNPFPFRKNYELIQQSPVSAKPNKSPMEDLSGLSKFQWGSGDTANSKSEAGAQEENTSIANTSPLRTKHSTGRIPSVNGNAIADRQDTKSTISTSRVRTSRILRSCTFCGKELPSPSARREHESIHIANLCQWKQYQCKHCGYRSHRPREIWSHMKSRHDADKRRRGLSLEDLIDHGPLSEEKMAALRQQYQDDNSNNNNNIINLTTANFNVPAQNNPKAPDRDRQTDRDELGKVSSSAPSRKRKKID</sequence>
<reference evidence="4 5" key="1">
    <citation type="journal article" date="2013" name="PLoS Genet.">
        <title>Genomic mechanisms accounting for the adaptation to parasitism in nematode-trapping fungi.</title>
        <authorList>
            <person name="Meerupati T."/>
            <person name="Andersson K.M."/>
            <person name="Friman E."/>
            <person name="Kumar D."/>
            <person name="Tunlid A."/>
            <person name="Ahren D."/>
        </authorList>
    </citation>
    <scope>NUCLEOTIDE SEQUENCE [LARGE SCALE GENOMIC DNA]</scope>
    <source>
        <strain evidence="4 5">CBS 200.50</strain>
    </source>
</reference>
<evidence type="ECO:0000256" key="1">
    <source>
        <dbReference type="PROSITE-ProRule" id="PRU00042"/>
    </source>
</evidence>
<evidence type="ECO:0000256" key="2">
    <source>
        <dbReference type="SAM" id="MobiDB-lite"/>
    </source>
</evidence>
<evidence type="ECO:0000313" key="5">
    <source>
        <dbReference type="Proteomes" id="UP000015100"/>
    </source>
</evidence>